<keyword evidence="7" id="KW-1185">Reference proteome</keyword>
<dbReference type="RefSeq" id="WP_126609846.1">
    <property type="nucleotide sequence ID" value="NZ_AP025144.1"/>
</dbReference>
<dbReference type="SUPFAM" id="SSF47336">
    <property type="entry name" value="ACP-like"/>
    <property type="match status" value="2"/>
</dbReference>
<feature type="domain" description="Carrier" evidence="5">
    <location>
        <begin position="1629"/>
        <end position="1704"/>
    </location>
</feature>
<dbReference type="Proteomes" id="UP001156690">
    <property type="component" value="Unassembled WGS sequence"/>
</dbReference>
<accession>A0AAV5NXU9</accession>
<feature type="domain" description="Carrier" evidence="5">
    <location>
        <begin position="512"/>
        <end position="587"/>
    </location>
</feature>
<dbReference type="GO" id="GO:0031177">
    <property type="term" value="F:phosphopantetheine binding"/>
    <property type="evidence" value="ECO:0007669"/>
    <property type="project" value="InterPro"/>
</dbReference>
<dbReference type="InterPro" id="IPR042099">
    <property type="entry name" value="ANL_N_sf"/>
</dbReference>
<dbReference type="InterPro" id="IPR045851">
    <property type="entry name" value="AMP-bd_C_sf"/>
</dbReference>
<dbReference type="Pfam" id="PF00501">
    <property type="entry name" value="AMP-binding"/>
    <property type="match status" value="2"/>
</dbReference>
<dbReference type="SUPFAM" id="SSF56801">
    <property type="entry name" value="Acetyl-CoA synthetase-like"/>
    <property type="match status" value="2"/>
</dbReference>
<dbReference type="SMART" id="SM00823">
    <property type="entry name" value="PKS_PP"/>
    <property type="match status" value="2"/>
</dbReference>
<dbReference type="GO" id="GO:0005737">
    <property type="term" value="C:cytoplasm"/>
    <property type="evidence" value="ECO:0007669"/>
    <property type="project" value="TreeGrafter"/>
</dbReference>
<dbReference type="InterPro" id="IPR010071">
    <property type="entry name" value="AA_adenyl_dom"/>
</dbReference>
<dbReference type="CDD" id="cd05930">
    <property type="entry name" value="A_NRPS"/>
    <property type="match status" value="2"/>
</dbReference>
<dbReference type="Gene3D" id="3.40.50.12780">
    <property type="entry name" value="N-terminal domain of ligase-like"/>
    <property type="match status" value="1"/>
</dbReference>
<dbReference type="InterPro" id="IPR006162">
    <property type="entry name" value="Ppantetheine_attach_site"/>
</dbReference>
<dbReference type="PROSITE" id="PS50075">
    <property type="entry name" value="CARRIER"/>
    <property type="match status" value="2"/>
</dbReference>
<dbReference type="Gene3D" id="3.30.300.30">
    <property type="match status" value="2"/>
</dbReference>
<dbReference type="InterPro" id="IPR036736">
    <property type="entry name" value="ACP-like_sf"/>
</dbReference>
<dbReference type="GO" id="GO:0003824">
    <property type="term" value="F:catalytic activity"/>
    <property type="evidence" value="ECO:0007669"/>
    <property type="project" value="InterPro"/>
</dbReference>
<dbReference type="FunFam" id="1.10.1200.10:FF:000005">
    <property type="entry name" value="Nonribosomal peptide synthetase 1"/>
    <property type="match status" value="1"/>
</dbReference>
<dbReference type="PANTHER" id="PTHR45527">
    <property type="entry name" value="NONRIBOSOMAL PEPTIDE SYNTHETASE"/>
    <property type="match status" value="1"/>
</dbReference>
<gene>
    <name evidence="6" type="ORF">GCM10007932_41680</name>
</gene>
<dbReference type="Gene3D" id="3.30.559.30">
    <property type="entry name" value="Nonribosomal peptide synthetase, condensation domain"/>
    <property type="match status" value="1"/>
</dbReference>
<feature type="region of interest" description="Disordered" evidence="4">
    <location>
        <begin position="1715"/>
        <end position="1736"/>
    </location>
</feature>
<dbReference type="Gene3D" id="3.40.50.980">
    <property type="match status" value="2"/>
</dbReference>
<keyword evidence="2" id="KW-0596">Phosphopantetheine</keyword>
<evidence type="ECO:0000313" key="6">
    <source>
        <dbReference type="EMBL" id="GLQ74806.1"/>
    </source>
</evidence>
<dbReference type="InterPro" id="IPR001242">
    <property type="entry name" value="Condensation_dom"/>
</dbReference>
<evidence type="ECO:0000256" key="2">
    <source>
        <dbReference type="ARBA" id="ARBA00022450"/>
    </source>
</evidence>
<organism evidence="6 7">
    <name type="scientific">Vibrio penaeicida</name>
    <dbReference type="NCBI Taxonomy" id="104609"/>
    <lineage>
        <taxon>Bacteria</taxon>
        <taxon>Pseudomonadati</taxon>
        <taxon>Pseudomonadota</taxon>
        <taxon>Gammaproteobacteria</taxon>
        <taxon>Vibrionales</taxon>
        <taxon>Vibrionaceae</taxon>
        <taxon>Vibrio</taxon>
    </lineage>
</organism>
<dbReference type="PROSITE" id="PS00455">
    <property type="entry name" value="AMP_BINDING"/>
    <property type="match status" value="2"/>
</dbReference>
<name>A0AAV5NXU9_9VIBR</name>
<dbReference type="Gene3D" id="3.30.559.10">
    <property type="entry name" value="Chloramphenicol acetyltransferase-like domain"/>
    <property type="match status" value="1"/>
</dbReference>
<dbReference type="Gene3D" id="2.30.38.10">
    <property type="entry name" value="Luciferase, Domain 3"/>
    <property type="match status" value="1"/>
</dbReference>
<dbReference type="InterPro" id="IPR009081">
    <property type="entry name" value="PP-bd_ACP"/>
</dbReference>
<dbReference type="InterPro" id="IPR020806">
    <property type="entry name" value="PKS_PP-bd"/>
</dbReference>
<dbReference type="Pfam" id="PF00550">
    <property type="entry name" value="PP-binding"/>
    <property type="match status" value="2"/>
</dbReference>
<dbReference type="InterPro" id="IPR000873">
    <property type="entry name" value="AMP-dep_synth/lig_dom"/>
</dbReference>
<proteinExistence type="predicted"/>
<sequence>MTSKDKKNKKPITDSIISKFTDNVRLSPDSPALDDNVEFLTYAQVDVLSNKVAYHISLIQNESSASVLSVGISLERGNDMIIAMLGVLKAGAIYVPIDPNQPADRKRYMYENANCDYLICDEDNTFSDLSNHCDDPYVKRGLIKNLRVTEAPSSADARSPKVHDVACILHTSGSTGVPKGAALTHLGLLNTSFSLSEKMRLDATSTVLHYASLGFDSATLEWLLALTNGAQLVIIPEDDRTAPDALAEFVARKQVTHAIFPSTMLPYLDINRSYVLKAMASVGDVADPSLLWQWTQKCSVFNGYGPMEMSICTSLHSVLDAEPITLGKPIDRTEVLVVGDSGAPVDTDEVGELWATGVGLSLGYINNPSQTAKSFEQRQDGRTWYKTGDLVKLDSKGELHFVGRKDHQVKIRGNRVELEEIEQSLKSLQTVENACVVVKQDAGGNKYLAAFISGDEKVTGDETDHVRQQLTEMLPESHLPRVFQWLDSMPLTANLKVDRLAIQNIHLTDSKKAVTQSDNVLKALFLSELGGGDLADDAHFYQKGGDSIASIRLINQINRVFNCNLSMREFRENPTISGIENLISAKGLTSIADANSKTGATSKTDAISKALVQHQNRPEMFDLSSQQLVAWYMSKQQPESKAYLAEAAIHFSGELNFHALEKSLNALFARHDIYRTIFKDESGEPMQTVLPSFEMKLRVIEAEAVIERAEAGSNCNIVLDKKAVIDRVLTQELPGISDLSTLPLAEFVLIRFSPNDHVLLHQEHHIIHDGWSGSEFTREMMEAYRAYSNCKESSDTKWTPEPVAQYYDFHMAQQAWLESKEATEQLDYWKGKLEGSPQGVALFGKQSHSLGFSGGHQKMVFTKAQWASMEHRCQQLGMTPFAFTSAVLYLCMWRYSGQQDLTFGSAFANRNWRDSHGTLGMLVNTLVLRQAMDSTQCVSDFLAETQRVIDEAQDNQELPFTKIVEALNPDRSSVSNPFFNVLLGFHDTPIDVDAIPDLDWYKDETMISETSKFDLDCLVVPRGESFNQDGEVHFLWEYRSDVYSPEEIAVFLESFHGLFLQLSESYESMASQPLSSVSAITPNQSKCLVEDWGVGGALSHPVRHKYAKSSIAALIEKGVQNFPQKVALSTNNQKITYAELDRTASQIAIDMDALGIAPGDRVGISAGRSIELVASMLAVFKLGGCAVVIDPSLPRQRHVFMAQDANISILLFDGRDSVHQDNNEAVGSLAPLTLDIAQCFGIDSTSRVWRTPIFEDNLSAYVLYTSGSTGVPKGVEVTQSSLHNECCWHIDQFKLNEDSIGTSLAFAGFDAFLAEVFPLLMSAGHVVLIEDKDRDNLTALSDCMNSHNVTHSCLPTGLLEAACASQFKWPSSLENLLVGGDALGNVVFPEGFDASFYNLYGPTETTIDATFAKLTPKTRGDDGSESLAPPIGRPIANAFAAVIIDGDIAPIGVPGELFMGGAGIANGYLNQAELTQERFSLGDVSSFASDIRWYKTGDLVRWLPSGELEYLGRLNDEVKVRGYRVSLGEISAQLLQLEEVAQATVVVRQGAIYAYVTLTDHEAIAWKSNSTKYERQLARKVRVSLKKTLPEYMRPSATLIIDSLPLTEQGKLDKRRLPSPFEEETTFESASGVMEEAILAIWLECLELPSLSVTDNFFSIGGHSLLAMRIIARIRMEQGVELQMSDFFEFSTVRELASYIESILAVQDDGFSSISGSGGEIEGEGSDSEFLEEGEI</sequence>
<dbReference type="CDD" id="cd19531">
    <property type="entry name" value="LCL_NRPS-like"/>
    <property type="match status" value="1"/>
</dbReference>
<evidence type="ECO:0000256" key="1">
    <source>
        <dbReference type="ARBA" id="ARBA00001957"/>
    </source>
</evidence>
<evidence type="ECO:0000313" key="7">
    <source>
        <dbReference type="Proteomes" id="UP001156690"/>
    </source>
</evidence>
<evidence type="ECO:0000259" key="5">
    <source>
        <dbReference type="PROSITE" id="PS50075"/>
    </source>
</evidence>
<dbReference type="SUPFAM" id="SSF52777">
    <property type="entry name" value="CoA-dependent acyltransferases"/>
    <property type="match status" value="2"/>
</dbReference>
<dbReference type="Gene3D" id="1.10.1200.10">
    <property type="entry name" value="ACP-like"/>
    <property type="match status" value="2"/>
</dbReference>
<dbReference type="FunFam" id="3.30.300.30:FF:000015">
    <property type="entry name" value="Nonribosomal peptide synthase SidD"/>
    <property type="match status" value="1"/>
</dbReference>
<protein>
    <recommendedName>
        <fullName evidence="5">Carrier domain-containing protein</fullName>
    </recommendedName>
</protein>
<dbReference type="InterPro" id="IPR025110">
    <property type="entry name" value="AMP-bd_C"/>
</dbReference>
<dbReference type="InterPro" id="IPR023213">
    <property type="entry name" value="CAT-like_dom_sf"/>
</dbReference>
<dbReference type="GO" id="GO:0044550">
    <property type="term" value="P:secondary metabolite biosynthetic process"/>
    <property type="evidence" value="ECO:0007669"/>
    <property type="project" value="TreeGrafter"/>
</dbReference>
<feature type="compositionally biased region" description="Acidic residues" evidence="4">
    <location>
        <begin position="1721"/>
        <end position="1736"/>
    </location>
</feature>
<comment type="caution">
    <text evidence="6">The sequence shown here is derived from an EMBL/GenBank/DDBJ whole genome shotgun (WGS) entry which is preliminary data.</text>
</comment>
<dbReference type="NCBIfam" id="TIGR01733">
    <property type="entry name" value="AA-adenyl-dom"/>
    <property type="match status" value="2"/>
</dbReference>
<dbReference type="PANTHER" id="PTHR45527:SF1">
    <property type="entry name" value="FATTY ACID SYNTHASE"/>
    <property type="match status" value="1"/>
</dbReference>
<dbReference type="GO" id="GO:0043041">
    <property type="term" value="P:amino acid activation for nonribosomal peptide biosynthetic process"/>
    <property type="evidence" value="ECO:0007669"/>
    <property type="project" value="TreeGrafter"/>
</dbReference>
<evidence type="ECO:0000256" key="4">
    <source>
        <dbReference type="SAM" id="MobiDB-lite"/>
    </source>
</evidence>
<dbReference type="Pfam" id="PF00668">
    <property type="entry name" value="Condensation"/>
    <property type="match status" value="1"/>
</dbReference>
<dbReference type="PROSITE" id="PS00012">
    <property type="entry name" value="PHOSPHOPANTETHEINE"/>
    <property type="match status" value="1"/>
</dbReference>
<dbReference type="EMBL" id="BSNX01000063">
    <property type="protein sequence ID" value="GLQ74806.1"/>
    <property type="molecule type" value="Genomic_DNA"/>
</dbReference>
<reference evidence="7" key="1">
    <citation type="journal article" date="2019" name="Int. J. Syst. Evol. Microbiol.">
        <title>The Global Catalogue of Microorganisms (GCM) 10K type strain sequencing project: providing services to taxonomists for standard genome sequencing and annotation.</title>
        <authorList>
            <consortium name="The Broad Institute Genomics Platform"/>
            <consortium name="The Broad Institute Genome Sequencing Center for Infectious Disease"/>
            <person name="Wu L."/>
            <person name="Ma J."/>
        </authorList>
    </citation>
    <scope>NUCLEOTIDE SEQUENCE [LARGE SCALE GENOMIC DNA]</scope>
    <source>
        <strain evidence="7">NBRC 15640</strain>
    </source>
</reference>
<dbReference type="InterPro" id="IPR020845">
    <property type="entry name" value="AMP-binding_CS"/>
</dbReference>
<keyword evidence="3" id="KW-0597">Phosphoprotein</keyword>
<dbReference type="Pfam" id="PF13193">
    <property type="entry name" value="AMP-binding_C"/>
    <property type="match status" value="1"/>
</dbReference>
<evidence type="ECO:0000256" key="3">
    <source>
        <dbReference type="ARBA" id="ARBA00022553"/>
    </source>
</evidence>
<comment type="cofactor">
    <cofactor evidence="1">
        <name>pantetheine 4'-phosphate</name>
        <dbReference type="ChEBI" id="CHEBI:47942"/>
    </cofactor>
</comment>